<dbReference type="EMBL" id="NPDU01000100">
    <property type="protein sequence ID" value="PJZ59747.1"/>
    <property type="molecule type" value="Genomic_DNA"/>
</dbReference>
<sequence>MLEKSPDRLLFTLHFNSTYFGRRKGEKSDLILIITIGKQVAHSTRSWILLKMKTRFFFYD</sequence>
<proteinExistence type="predicted"/>
<protein>
    <recommendedName>
        <fullName evidence="3">MurNAc-LAA domain-containing protein</fullName>
    </recommendedName>
</protein>
<evidence type="ECO:0000313" key="1">
    <source>
        <dbReference type="EMBL" id="PJZ59747.1"/>
    </source>
</evidence>
<reference evidence="1 2" key="1">
    <citation type="submission" date="2017-07" db="EMBL/GenBank/DDBJ databases">
        <title>Leptospira spp. isolated from tropical soils.</title>
        <authorList>
            <person name="Thibeaux R."/>
            <person name="Iraola G."/>
            <person name="Ferres I."/>
            <person name="Bierque E."/>
            <person name="Girault D."/>
            <person name="Soupe-Gilbert M.-E."/>
            <person name="Picardeau M."/>
            <person name="Goarant C."/>
        </authorList>
    </citation>
    <scope>NUCLEOTIDE SEQUENCE [LARGE SCALE GENOMIC DNA]</scope>
    <source>
        <strain evidence="1 2">FH2-B-D1</strain>
    </source>
</reference>
<name>A0ABX4NSD4_9LEPT</name>
<dbReference type="Proteomes" id="UP000232149">
    <property type="component" value="Unassembled WGS sequence"/>
</dbReference>
<evidence type="ECO:0000313" key="2">
    <source>
        <dbReference type="Proteomes" id="UP000232149"/>
    </source>
</evidence>
<keyword evidence="2" id="KW-1185">Reference proteome</keyword>
<gene>
    <name evidence="1" type="ORF">CH376_22075</name>
</gene>
<evidence type="ECO:0008006" key="3">
    <source>
        <dbReference type="Google" id="ProtNLM"/>
    </source>
</evidence>
<comment type="caution">
    <text evidence="1">The sequence shown here is derived from an EMBL/GenBank/DDBJ whole genome shotgun (WGS) entry which is preliminary data.</text>
</comment>
<accession>A0ABX4NSD4</accession>
<organism evidence="1 2">
    <name type="scientific">Leptospira adleri</name>
    <dbReference type="NCBI Taxonomy" id="2023186"/>
    <lineage>
        <taxon>Bacteria</taxon>
        <taxon>Pseudomonadati</taxon>
        <taxon>Spirochaetota</taxon>
        <taxon>Spirochaetia</taxon>
        <taxon>Leptospirales</taxon>
        <taxon>Leptospiraceae</taxon>
        <taxon>Leptospira</taxon>
    </lineage>
</organism>